<organism evidence="1 2">
    <name type="scientific">Clostridium gallinarum</name>
    <dbReference type="NCBI Taxonomy" id="2762246"/>
    <lineage>
        <taxon>Bacteria</taxon>
        <taxon>Bacillati</taxon>
        <taxon>Bacillota</taxon>
        <taxon>Clostridia</taxon>
        <taxon>Eubacteriales</taxon>
        <taxon>Clostridiaceae</taxon>
        <taxon>Clostridium</taxon>
    </lineage>
</organism>
<reference evidence="1 2" key="1">
    <citation type="submission" date="2020-08" db="EMBL/GenBank/DDBJ databases">
        <title>A Genomic Blueprint of the Chicken Gut Microbiome.</title>
        <authorList>
            <person name="Gilroy R."/>
            <person name="Ravi A."/>
            <person name="Getino M."/>
            <person name="Pursley I."/>
            <person name="Horton D.L."/>
            <person name="Alikhan N.-F."/>
            <person name="Baker D."/>
            <person name="Gharbi K."/>
            <person name="Hall N."/>
            <person name="Watson M."/>
            <person name="Adriaenssens E.M."/>
            <person name="Foster-Nyarko E."/>
            <person name="Jarju S."/>
            <person name="Secka A."/>
            <person name="Antonio M."/>
            <person name="Oren A."/>
            <person name="Chaudhuri R."/>
            <person name="La Ragione R.M."/>
            <person name="Hildebrand F."/>
            <person name="Pallen M.J."/>
        </authorList>
    </citation>
    <scope>NUCLEOTIDE SEQUENCE [LARGE SCALE GENOMIC DNA]</scope>
    <source>
        <strain evidence="1 2">Sa3CUN1</strain>
    </source>
</reference>
<accession>A0ABR8Q477</accession>
<sequence length="370" mass="43587">MFCSVKKDKKNNKYKFYLCDRYRDKATGKVKSSDKYIMTLPKESILSISIDKIKFDIENVLINKGISLENIDLILEKLISIKKVVAEEYNTTDKFDIVVQDNDTTTVNENIEIVQAEIVEECTPTYDTTIMFDVQQMHRRNIDTTMRFNSMSKAFGGRTKERFEIEDEELKKIQEQGGNIRNKIDDIFKEDLYINEQNEVLKALGSEIRLVQDIYISCYDKFPSSEIWLIGGGYIRRIYGKLDFVLPGHGEKVFEGWEELKEYYNLDETKAYFNHEEYFEEIDLYRESNLDIDKSDITGSLVRMILSGNYEIEYSMSDWIDIKVEGDTIGLSIEHFIDWINNKPTKDYKVNIDSLIEYRKQLYKFKNVEL</sequence>
<evidence type="ECO:0000313" key="1">
    <source>
        <dbReference type="EMBL" id="MBD7915231.1"/>
    </source>
</evidence>
<name>A0ABR8Q477_9CLOT</name>
<protein>
    <submittedName>
        <fullName evidence="1">Uncharacterized protein</fullName>
    </submittedName>
</protein>
<keyword evidence="2" id="KW-1185">Reference proteome</keyword>
<dbReference type="Proteomes" id="UP000640335">
    <property type="component" value="Unassembled WGS sequence"/>
</dbReference>
<comment type="caution">
    <text evidence="1">The sequence shown here is derived from an EMBL/GenBank/DDBJ whole genome shotgun (WGS) entry which is preliminary data.</text>
</comment>
<proteinExistence type="predicted"/>
<dbReference type="EMBL" id="JACSQZ010000027">
    <property type="protein sequence ID" value="MBD7915231.1"/>
    <property type="molecule type" value="Genomic_DNA"/>
</dbReference>
<evidence type="ECO:0000313" key="2">
    <source>
        <dbReference type="Proteomes" id="UP000640335"/>
    </source>
</evidence>
<dbReference type="RefSeq" id="WP_191749992.1">
    <property type="nucleotide sequence ID" value="NZ_JACSQZ010000027.1"/>
</dbReference>
<gene>
    <name evidence="1" type="ORF">H9660_08735</name>
</gene>